<dbReference type="Proteomes" id="UP001595453">
    <property type="component" value="Unassembled WGS sequence"/>
</dbReference>
<dbReference type="Gene3D" id="3.40.50.1820">
    <property type="entry name" value="alpha/beta hydrolase"/>
    <property type="match status" value="1"/>
</dbReference>
<organism evidence="1 2">
    <name type="scientific">Pseudoalteromonas fenneropenaei</name>
    <dbReference type="NCBI Taxonomy" id="1737459"/>
    <lineage>
        <taxon>Bacteria</taxon>
        <taxon>Pseudomonadati</taxon>
        <taxon>Pseudomonadota</taxon>
        <taxon>Gammaproteobacteria</taxon>
        <taxon>Alteromonadales</taxon>
        <taxon>Pseudoalteromonadaceae</taxon>
        <taxon>Pseudoalteromonas</taxon>
    </lineage>
</organism>
<reference evidence="2" key="1">
    <citation type="journal article" date="2019" name="Int. J. Syst. Evol. Microbiol.">
        <title>The Global Catalogue of Microorganisms (GCM) 10K type strain sequencing project: providing services to taxonomists for standard genome sequencing and annotation.</title>
        <authorList>
            <consortium name="The Broad Institute Genomics Platform"/>
            <consortium name="The Broad Institute Genome Sequencing Center for Infectious Disease"/>
            <person name="Wu L."/>
            <person name="Ma J."/>
        </authorList>
    </citation>
    <scope>NUCLEOTIDE SEQUENCE [LARGE SCALE GENOMIC DNA]</scope>
    <source>
        <strain evidence="2">KCTC 42730</strain>
    </source>
</reference>
<proteinExistence type="predicted"/>
<evidence type="ECO:0000313" key="1">
    <source>
        <dbReference type="EMBL" id="MFC3031057.1"/>
    </source>
</evidence>
<keyword evidence="1" id="KW-0378">Hydrolase</keyword>
<dbReference type="RefSeq" id="WP_377119911.1">
    <property type="nucleotide sequence ID" value="NZ_JBHRSD010000001.1"/>
</dbReference>
<comment type="caution">
    <text evidence="1">The sequence shown here is derived from an EMBL/GenBank/DDBJ whole genome shotgun (WGS) entry which is preliminary data.</text>
</comment>
<dbReference type="SUPFAM" id="SSF53474">
    <property type="entry name" value="alpha/beta-Hydrolases"/>
    <property type="match status" value="1"/>
</dbReference>
<protein>
    <submittedName>
        <fullName evidence="1">Alpha/beta hydrolase</fullName>
    </submittedName>
</protein>
<dbReference type="EMBL" id="JBHRSD010000001">
    <property type="protein sequence ID" value="MFC3031057.1"/>
    <property type="molecule type" value="Genomic_DNA"/>
</dbReference>
<dbReference type="GO" id="GO:0016787">
    <property type="term" value="F:hydrolase activity"/>
    <property type="evidence" value="ECO:0007669"/>
    <property type="project" value="UniProtKB-KW"/>
</dbReference>
<keyword evidence="2" id="KW-1185">Reference proteome</keyword>
<dbReference type="InterPro" id="IPR029058">
    <property type="entry name" value="AB_hydrolase_fold"/>
</dbReference>
<gene>
    <name evidence="1" type="ORF">ACFOEE_00735</name>
</gene>
<accession>A0ABV7CCE9</accession>
<name>A0ABV7CCE9_9GAMM</name>
<evidence type="ECO:0000313" key="2">
    <source>
        <dbReference type="Proteomes" id="UP001595453"/>
    </source>
</evidence>
<sequence>MPALQPLVVFSHGKETGPNGRKINILLEIAHSAGAKTLSVDYTSTLDPALRVKLLLDTALPEHHGLILVGSSMGGYVSTVASRTLKPDSLLLMAPAFGLADYPEPYPAPSLSRIAAVHGWHDEVVPVDNAIRWAKLHQAKLVLVDDDHSLHKEVGTVGELLVNMIAQVRTNSFVYIG</sequence>